<feature type="transmembrane region" description="Helical" evidence="7">
    <location>
        <begin position="21"/>
        <end position="41"/>
    </location>
</feature>
<dbReference type="PANTHER" id="PTHR30509:SF9">
    <property type="entry name" value="MULTIDRUG RESISTANCE PROTEIN MDTO"/>
    <property type="match status" value="1"/>
</dbReference>
<feature type="transmembrane region" description="Helical" evidence="7">
    <location>
        <begin position="94"/>
        <end position="112"/>
    </location>
</feature>
<organism evidence="8 9">
    <name type="scientific">Siccibacter colletis</name>
    <dbReference type="NCBI Taxonomy" id="1505757"/>
    <lineage>
        <taxon>Bacteria</taxon>
        <taxon>Pseudomonadati</taxon>
        <taxon>Pseudomonadota</taxon>
        <taxon>Gammaproteobacteria</taxon>
        <taxon>Enterobacterales</taxon>
        <taxon>Enterobacteriaceae</taxon>
        <taxon>Siccibacter</taxon>
    </lineage>
</organism>
<dbReference type="RefSeq" id="WP_264385970.1">
    <property type="nucleotide sequence ID" value="NZ_CP074352.1"/>
</dbReference>
<evidence type="ECO:0000256" key="5">
    <source>
        <dbReference type="ARBA" id="ARBA00022989"/>
    </source>
</evidence>
<keyword evidence="2" id="KW-0813">Transport</keyword>
<feature type="transmembrane region" description="Helical" evidence="7">
    <location>
        <begin position="72"/>
        <end position="88"/>
    </location>
</feature>
<feature type="transmembrane region" description="Helical" evidence="7">
    <location>
        <begin position="412"/>
        <end position="431"/>
    </location>
</feature>
<keyword evidence="3" id="KW-1003">Cell membrane</keyword>
<accession>A0ABY6JI53</accession>
<proteinExistence type="predicted"/>
<evidence type="ECO:0000313" key="8">
    <source>
        <dbReference type="EMBL" id="UYU33502.1"/>
    </source>
</evidence>
<protein>
    <submittedName>
        <fullName evidence="8">FUSC family protein</fullName>
    </submittedName>
</protein>
<dbReference type="Proteomes" id="UP001156318">
    <property type="component" value="Chromosome"/>
</dbReference>
<evidence type="ECO:0000256" key="6">
    <source>
        <dbReference type="ARBA" id="ARBA00023136"/>
    </source>
</evidence>
<keyword evidence="4 7" id="KW-0812">Transmembrane</keyword>
<keyword evidence="6 7" id="KW-0472">Membrane</keyword>
<dbReference type="InterPro" id="IPR006726">
    <property type="entry name" value="PHBA_efflux_AaeB/fusaric-R"/>
</dbReference>
<dbReference type="EMBL" id="CP074352">
    <property type="protein sequence ID" value="UYU33502.1"/>
    <property type="molecule type" value="Genomic_DNA"/>
</dbReference>
<name>A0ABY6JI53_9ENTR</name>
<gene>
    <name evidence="8" type="ORF">KFZ77_08395</name>
</gene>
<keyword evidence="5 7" id="KW-1133">Transmembrane helix</keyword>
<evidence type="ECO:0000256" key="2">
    <source>
        <dbReference type="ARBA" id="ARBA00022448"/>
    </source>
</evidence>
<keyword evidence="9" id="KW-1185">Reference proteome</keyword>
<dbReference type="Pfam" id="PF04632">
    <property type="entry name" value="FUSC"/>
    <property type="match status" value="1"/>
</dbReference>
<reference evidence="8 9" key="1">
    <citation type="submission" date="2021-05" db="EMBL/GenBank/DDBJ databases">
        <title>Isolation, identification, and the growth promoting effects of Pantoea dispersa strain YSD J2 from the aboveground leaves of Cyperus esculentus L.Var. Sativus.</title>
        <authorList>
            <person name="Wang S."/>
            <person name="Tang X.M."/>
            <person name="Huang Y.N."/>
        </authorList>
    </citation>
    <scope>NUCLEOTIDE SEQUENCE [LARGE SCALE GENOMIC DNA]</scope>
    <source>
        <strain evidence="9">YSD YN2</strain>
    </source>
</reference>
<feature type="transmembrane region" description="Helical" evidence="7">
    <location>
        <begin position="149"/>
        <end position="170"/>
    </location>
</feature>
<evidence type="ECO:0000256" key="7">
    <source>
        <dbReference type="SAM" id="Phobius"/>
    </source>
</evidence>
<evidence type="ECO:0000256" key="3">
    <source>
        <dbReference type="ARBA" id="ARBA00022475"/>
    </source>
</evidence>
<feature type="transmembrane region" description="Helical" evidence="7">
    <location>
        <begin position="124"/>
        <end position="143"/>
    </location>
</feature>
<sequence length="676" mass="75896">MTMKWLEWQHSPWGKATAVQWRYALRNAIAMCLALTLAYALTLDEPYWAMTSAAVVSFPTVGGVVSKSLGRIAGSLLGASASLIIAGHTLNDPWLFTLAMAAWLGLCTWAASHFQNNAAYAFQLAGYTAAIIAFSLIITVEIVELWDLAQARVCEVIIGILCGGFMMMVLPGSADGNAFITALKNMHGRLLEHASLLWQPDSNEAIRSAHETVIGQILTLNLLRIQAFWSHYRFRRQNNLLNYLLHQQLRLTSMISSQRRMLVNWPHPPARLWPVLQQLLTLLADPRADKLSVARLLVQITPDSTADYRQRAFFERLRAFCWIYLNNRRWLRDVESATPVSRFTPPKTAALARHTDNIEALWSGLRTFCVITFTGAWCITTQWDAGSSALSLAAISCVLYSSSPAPFRSFTLLMRTLLLLTLFSFGIKFGLMVQISALWQFLMFLLPLLVTMQLMKLQQPKLAGLWGQLIVFMGSFIAVTNPPTFDFADFLNDDLAKIVGVGVSWLAFAVLRPGSDTRKGRRHIRAIRRGFIDQLSRRPQHSEGEFESRVYHHISQLSGSKEDAARRWLLRWGVVLLNCSHVVWQLRDWETRSDPLAQVRDVAVSLLSEVMSERGVHQRTLSATLAELHRISEVLAQHHQPAAQDLAALIWRLYCSLSQLEQAPPPGSLLATTGVT</sequence>
<evidence type="ECO:0000256" key="4">
    <source>
        <dbReference type="ARBA" id="ARBA00022692"/>
    </source>
</evidence>
<comment type="subcellular location">
    <subcellularLocation>
        <location evidence="1">Cell membrane</location>
        <topology evidence="1">Multi-pass membrane protein</topology>
    </subcellularLocation>
</comment>
<feature type="transmembrane region" description="Helical" evidence="7">
    <location>
        <begin position="47"/>
        <end position="65"/>
    </location>
</feature>
<evidence type="ECO:0000313" key="9">
    <source>
        <dbReference type="Proteomes" id="UP001156318"/>
    </source>
</evidence>
<dbReference type="PANTHER" id="PTHR30509">
    <property type="entry name" value="P-HYDROXYBENZOIC ACID EFFLUX PUMP SUBUNIT-RELATED"/>
    <property type="match status" value="1"/>
</dbReference>
<evidence type="ECO:0000256" key="1">
    <source>
        <dbReference type="ARBA" id="ARBA00004651"/>
    </source>
</evidence>